<keyword evidence="17" id="KW-1185">Reference proteome</keyword>
<feature type="repeat" description="ANK" evidence="13">
    <location>
        <begin position="455"/>
        <end position="487"/>
    </location>
</feature>
<dbReference type="RefSeq" id="XP_017784983.1">
    <property type="nucleotide sequence ID" value="XM_017929494.1"/>
</dbReference>
<comment type="domain">
    <text evidence="14">The VLRF1 domain mediates binding to the 60S ribosomal subunit.</text>
</comment>
<evidence type="ECO:0000256" key="5">
    <source>
        <dbReference type="ARBA" id="ARBA00022723"/>
    </source>
</evidence>
<evidence type="ECO:0000256" key="15">
    <source>
        <dbReference type="SAM" id="MobiDB-lite"/>
    </source>
</evidence>
<dbReference type="RefSeq" id="XP_017784985.1">
    <property type="nucleotide sequence ID" value="XM_017929496.1"/>
</dbReference>
<comment type="subcellular location">
    <subcellularLocation>
        <location evidence="1">Cytoplasm</location>
    </subcellularLocation>
</comment>
<feature type="region of interest" description="Disordered" evidence="15">
    <location>
        <begin position="202"/>
        <end position="224"/>
    </location>
</feature>
<dbReference type="InterPro" id="IPR036770">
    <property type="entry name" value="Ankyrin_rpt-contain_sf"/>
</dbReference>
<keyword evidence="3 14" id="KW-0963">Cytoplasm</keyword>
<dbReference type="InterPro" id="IPR002110">
    <property type="entry name" value="Ankyrin_rpt"/>
</dbReference>
<evidence type="ECO:0000256" key="3">
    <source>
        <dbReference type="ARBA" id="ARBA00022490"/>
    </source>
</evidence>
<dbReference type="Gene3D" id="1.25.40.20">
    <property type="entry name" value="Ankyrin repeat-containing domain"/>
    <property type="match status" value="1"/>
</dbReference>
<evidence type="ECO:0000256" key="12">
    <source>
        <dbReference type="ARBA" id="ARBA00023054"/>
    </source>
</evidence>
<keyword evidence="12" id="KW-0175">Coiled coil</keyword>
<keyword evidence="8" id="KW-0863">Zinc-finger</keyword>
<gene>
    <name evidence="18 19 20" type="primary">LOC108568421</name>
</gene>
<dbReference type="GeneID" id="108568421"/>
<dbReference type="RefSeq" id="XP_017784984.1">
    <property type="nucleotide sequence ID" value="XM_017929495.1"/>
</dbReference>
<evidence type="ECO:0000256" key="6">
    <source>
        <dbReference type="ARBA" id="ARBA00022737"/>
    </source>
</evidence>
<keyword evidence="4 14" id="KW-0540">Nuclease</keyword>
<evidence type="ECO:0000256" key="1">
    <source>
        <dbReference type="ARBA" id="ARBA00004496"/>
    </source>
</evidence>
<name>A0ABM1NDT3_NICVS</name>
<keyword evidence="11 13" id="KW-0040">ANK repeat</keyword>
<proteinExistence type="inferred from homology"/>
<dbReference type="PROSITE" id="PS50297">
    <property type="entry name" value="ANK_REP_REGION"/>
    <property type="match status" value="1"/>
</dbReference>
<keyword evidence="10" id="KW-0862">Zinc</keyword>
<feature type="region of interest" description="Disordered" evidence="15">
    <location>
        <begin position="387"/>
        <end position="416"/>
    </location>
</feature>
<accession>A0ABM1NDT3</accession>
<evidence type="ECO:0000259" key="16">
    <source>
        <dbReference type="PROSITE" id="PS52044"/>
    </source>
</evidence>
<dbReference type="PROSITE" id="PS50088">
    <property type="entry name" value="ANK_REPEAT"/>
    <property type="match status" value="1"/>
</dbReference>
<evidence type="ECO:0000313" key="19">
    <source>
        <dbReference type="RefSeq" id="XP_017784984.1"/>
    </source>
</evidence>
<organism evidence="17 18">
    <name type="scientific">Nicrophorus vespilloides</name>
    <name type="common">Boreal carrion beetle</name>
    <dbReference type="NCBI Taxonomy" id="110193"/>
    <lineage>
        <taxon>Eukaryota</taxon>
        <taxon>Metazoa</taxon>
        <taxon>Ecdysozoa</taxon>
        <taxon>Arthropoda</taxon>
        <taxon>Hexapoda</taxon>
        <taxon>Insecta</taxon>
        <taxon>Pterygota</taxon>
        <taxon>Neoptera</taxon>
        <taxon>Endopterygota</taxon>
        <taxon>Coleoptera</taxon>
        <taxon>Polyphaga</taxon>
        <taxon>Staphyliniformia</taxon>
        <taxon>Silphidae</taxon>
        <taxon>Nicrophorinae</taxon>
        <taxon>Nicrophorus</taxon>
    </lineage>
</organism>
<evidence type="ECO:0000256" key="9">
    <source>
        <dbReference type="ARBA" id="ARBA00022801"/>
    </source>
</evidence>
<evidence type="ECO:0000313" key="17">
    <source>
        <dbReference type="Proteomes" id="UP000695000"/>
    </source>
</evidence>
<keyword evidence="7 14" id="KW-0255">Endonuclease</keyword>
<dbReference type="SUPFAM" id="SSF48403">
    <property type="entry name" value="Ankyrin repeat"/>
    <property type="match status" value="1"/>
</dbReference>
<reference evidence="18 19" key="1">
    <citation type="submission" date="2025-05" db="UniProtKB">
        <authorList>
            <consortium name="RefSeq"/>
        </authorList>
    </citation>
    <scope>IDENTIFICATION</scope>
    <source>
        <tissue evidence="18 19">Whole Larva</tissue>
    </source>
</reference>
<evidence type="ECO:0000256" key="14">
    <source>
        <dbReference type="PROSITE-ProRule" id="PRU01389"/>
    </source>
</evidence>
<dbReference type="InterPro" id="IPR041175">
    <property type="entry name" value="VLRF1/Vms1"/>
</dbReference>
<feature type="active site" evidence="14">
    <location>
        <position position="207"/>
    </location>
</feature>
<evidence type="ECO:0000256" key="2">
    <source>
        <dbReference type="ARBA" id="ARBA00009262"/>
    </source>
</evidence>
<evidence type="ECO:0000256" key="10">
    <source>
        <dbReference type="ARBA" id="ARBA00022833"/>
    </source>
</evidence>
<feature type="compositionally biased region" description="Basic and acidic residues" evidence="15">
    <location>
        <begin position="396"/>
        <end position="416"/>
    </location>
</feature>
<dbReference type="InterPro" id="IPR041540">
    <property type="entry name" value="VATC"/>
</dbReference>
<keyword evidence="9 14" id="KW-0378">Hydrolase</keyword>
<keyword evidence="5" id="KW-0479">Metal-binding</keyword>
<sequence>MDQIKVFDDKFKDLTSEKVSPVALDGNEDDDLTDCNKKREWQAANPNHHSCSFCRVEFPDIAAQREHYKLDWHRYNLKQNLLNREPVNEEEFNVKLADDLSSISGSDSEKEDVTIESLATAQGKIFLRGGPNGVIFSLYRCLLAEKKVEIEEGNLQKQLHGLRESKKWTILMLGGGHFAGAIFDGEVARIHKTFHCYTVRAGQGGSQSSRDNKNASSAPKSAGASLRRYNETALIQHVGDIIETWKEDLEASSLIFIRAAGPYNKSVLFGGKNPLLERSNPRIRTIPFSTRRATFTEVKRVHSILSTIYCYNSTEDATKQFIKQKSPNHHRSKGKNTSINRAKSRENIQRPLPTEIIYSEEEKIGGLIAEDVEISFTDILQPFEETERRKKRLPKKKEPEKKKGKTKAEKLQEQEIQRKREVRETIRDGNLDKLKNIYKSYEDFDVKLHEALDELGNCALHVSAMHDRLEILSYLLENGANLCSKNNKQQTPYSCSQIKNVRDYFKLYAIEHPDKFNYNKAQIPTPQPSDLSPEELAEKKRLQRKCKRDKEKEKKKEKIVVMKERVEQDRFANLSDREKRALAAERRILSQSGEVISRCFLCGSNIAGKVPFEYMANRFCTIDCLKAHRMKSPLTLS</sequence>
<dbReference type="PROSITE" id="PS52044">
    <property type="entry name" value="VLRF1"/>
    <property type="match status" value="1"/>
</dbReference>
<dbReference type="PANTHER" id="PTHR16036:SF2">
    <property type="entry name" value="TRNA ENDONUCLEASE ANKZF1"/>
    <property type="match status" value="1"/>
</dbReference>
<evidence type="ECO:0000256" key="7">
    <source>
        <dbReference type="ARBA" id="ARBA00022759"/>
    </source>
</evidence>
<dbReference type="InterPro" id="IPR047139">
    <property type="entry name" value="ANKZ1/VMS1"/>
</dbReference>
<protein>
    <submittedName>
        <fullName evidence="18 19">Ankyrin repeat and zinc finger domain-containing protein 1-like</fullName>
    </submittedName>
</protein>
<evidence type="ECO:0000256" key="13">
    <source>
        <dbReference type="PROSITE-ProRule" id="PRU00023"/>
    </source>
</evidence>
<dbReference type="PANTHER" id="PTHR16036">
    <property type="entry name" value="ANKYRIN REPEAT AND ZINC FINGER DOMAIN-CONTAINING PROTEIN 1"/>
    <property type="match status" value="1"/>
</dbReference>
<feature type="region of interest" description="Disordered" evidence="15">
    <location>
        <begin position="323"/>
        <end position="346"/>
    </location>
</feature>
<dbReference type="Proteomes" id="UP000695000">
    <property type="component" value="Unplaced"/>
</dbReference>
<dbReference type="Pfam" id="PF18826">
    <property type="entry name" value="bVLRF1"/>
    <property type="match status" value="1"/>
</dbReference>
<evidence type="ECO:0000256" key="8">
    <source>
        <dbReference type="ARBA" id="ARBA00022771"/>
    </source>
</evidence>
<evidence type="ECO:0000313" key="18">
    <source>
        <dbReference type="RefSeq" id="XP_017784983.1"/>
    </source>
</evidence>
<evidence type="ECO:0000256" key="11">
    <source>
        <dbReference type="ARBA" id="ARBA00023043"/>
    </source>
</evidence>
<feature type="compositionally biased region" description="Polar residues" evidence="15">
    <location>
        <begin position="206"/>
        <end position="219"/>
    </location>
</feature>
<comment type="similarity">
    <text evidence="2 14">Belongs to the ANKZF1/VMS1 family.</text>
</comment>
<dbReference type="Pfam" id="PF18716">
    <property type="entry name" value="VATC"/>
    <property type="match status" value="1"/>
</dbReference>
<feature type="domain" description="VLRF1" evidence="16">
    <location>
        <begin position="164"/>
        <end position="308"/>
    </location>
</feature>
<keyword evidence="6" id="KW-0677">Repeat</keyword>
<evidence type="ECO:0000256" key="4">
    <source>
        <dbReference type="ARBA" id="ARBA00022722"/>
    </source>
</evidence>
<evidence type="ECO:0000313" key="20">
    <source>
        <dbReference type="RefSeq" id="XP_017784985.1"/>
    </source>
</evidence>
<dbReference type="Pfam" id="PF00023">
    <property type="entry name" value="Ank"/>
    <property type="match status" value="1"/>
</dbReference>